<dbReference type="PANTHER" id="PTHR35372:SF2">
    <property type="entry name" value="SF3 HELICASE DOMAIN-CONTAINING PROTEIN"/>
    <property type="match status" value="1"/>
</dbReference>
<dbReference type="Pfam" id="PF19263">
    <property type="entry name" value="DUF5906"/>
    <property type="match status" value="1"/>
</dbReference>
<keyword evidence="2" id="KW-0378">Hydrolase</keyword>
<dbReference type="InterPro" id="IPR024966">
    <property type="entry name" value="Primase_helical_domain"/>
</dbReference>
<dbReference type="Gene3D" id="1.10.1240.50">
    <property type="match status" value="1"/>
</dbReference>
<accession>A0A2R6ACP4</accession>
<dbReference type="Gene3D" id="2.20.25.130">
    <property type="entry name" value="Zinc stem-like domain"/>
    <property type="match status" value="1"/>
</dbReference>
<evidence type="ECO:0000256" key="3">
    <source>
        <dbReference type="ARBA" id="ARBA00022840"/>
    </source>
</evidence>
<dbReference type="Pfam" id="PF08706">
    <property type="entry name" value="D5_N"/>
    <property type="match status" value="1"/>
</dbReference>
<dbReference type="Gene3D" id="3.30.720.160">
    <property type="entry name" value="Bifunctional DNA primase/polymerase, N-terminal"/>
    <property type="match status" value="1"/>
</dbReference>
<dbReference type="NCBIfam" id="TIGR01613">
    <property type="entry name" value="primase_Cterm"/>
    <property type="match status" value="1"/>
</dbReference>
<name>A0A2R6ACP4_9ARCH</name>
<proteinExistence type="predicted"/>
<sequence length="895" mass="103619">MDHGYAIFPIEPQTKRPAIKEWQRYSTTPLSEEEKAKYLDMIQNGYNYAVPCGQKGLVVLDFEDKELAKTWAGEMALDELCSRSLCVDTPHGGIHIYIVSDETPPQKFNPIFTQNGKGIADLQSYNSYVVGPGSCVNHAKCESGKCTLKGQDAVTCYIPLNNNDIGKAELRGLLSFLAEKGKKPGIELSQNAKPWVYGESAKENKAKSEDLEKLKNEMLLYDRFKGKTLESVKEEVCESVTRKLDRVGSDKARQMLNITHAVICEGKSYDETGLKRQKGEGPDRSRIDWYVLNVLLSHGVTNLALLRQLLPKDSKVFTKWGEYYEAHTINKIWKKVKPFLEFQTKIKGKKGETVKKIKKAMIPRYILDNYEVNTFYNVTGHNQAVVGIFIWSKRKGAFVPYDKGLRTKIRELADMLDINTDLEVMDTGDLFVHISKKDVDDIFDEVKDLTLRPMPPEPLRIAFRNGTIEWTDNGVKWYDANVRTPKEYAFFYLPWSVKFEEIQKTDKKEITVEDVEQLAQRLCPKTLETFKSWVGDKWILLFEAIGYTLYPEIKFRKAFMLVGEGRNGKSTFINLVKELLGVHAKDVSPRELFDSQNRFVVSALYRKLVNAVAESKDFTIDDMDRFKRLTGGDWFTADVKFKDPITFKNIAKLIIASNSMPYLKDRNDKAFWHRWIIIEFPNQFKDDDTWFKRTFTEGEKEGVITVALLAFMRVVQHKAFDYEQDEKEVMDIWLSQTDRVYSFIKEYSEKGIITVDPRNGNLWVRRSELYELYMNYCIDHGFTAVRRKSFAWKLREYFGITTEMKNINGERKRAFVGIAVNHLQKLNEVTKYQVRIHEIPKFAEYVAKHHGETKTFLEIVNDFGDRNTAEHFTVWCERKGFCFRTNLDTFALSAS</sequence>
<dbReference type="SUPFAM" id="SSF46785">
    <property type="entry name" value="Winged helix' DNA-binding domain"/>
    <property type="match status" value="1"/>
</dbReference>
<dbReference type="Gene3D" id="3.40.50.300">
    <property type="entry name" value="P-loop containing nucleotide triphosphate hydrolases"/>
    <property type="match status" value="1"/>
</dbReference>
<dbReference type="Pfam" id="PF09250">
    <property type="entry name" value="Prim-Pol"/>
    <property type="match status" value="1"/>
</dbReference>
<dbReference type="PANTHER" id="PTHR35372">
    <property type="entry name" value="ATP BINDING PROTEIN-RELATED"/>
    <property type="match status" value="1"/>
</dbReference>
<dbReference type="InterPro" id="IPR014818">
    <property type="entry name" value="Phage/plasmid_primase_P4_C"/>
</dbReference>
<dbReference type="InterPro" id="IPR015330">
    <property type="entry name" value="DNA_primase/pol_bifunc_N"/>
</dbReference>
<feature type="domain" description="SF3 helicase" evidence="4">
    <location>
        <begin position="536"/>
        <end position="693"/>
    </location>
</feature>
<evidence type="ECO:0000256" key="1">
    <source>
        <dbReference type="ARBA" id="ARBA00022741"/>
    </source>
</evidence>
<dbReference type="EMBL" id="NEXE01000294">
    <property type="protein sequence ID" value="PSN84170.1"/>
    <property type="molecule type" value="Genomic_DNA"/>
</dbReference>
<dbReference type="Pfam" id="PF13010">
    <property type="entry name" value="pRN1_helical"/>
    <property type="match status" value="1"/>
</dbReference>
<evidence type="ECO:0000259" key="4">
    <source>
        <dbReference type="PROSITE" id="PS51206"/>
    </source>
</evidence>
<dbReference type="InterPro" id="IPR006500">
    <property type="entry name" value="Helicase_put_C_phage/plasmid"/>
</dbReference>
<dbReference type="SUPFAM" id="SSF52540">
    <property type="entry name" value="P-loop containing nucleoside triphosphate hydrolases"/>
    <property type="match status" value="1"/>
</dbReference>
<dbReference type="AlphaFoldDB" id="A0A2R6ACP4"/>
<dbReference type="InterPro" id="IPR045455">
    <property type="entry name" value="NrS-1_pol-like_helicase"/>
</dbReference>
<dbReference type="InterPro" id="IPR014015">
    <property type="entry name" value="Helicase_SF3_DNA-vir"/>
</dbReference>
<dbReference type="CDD" id="cd04859">
    <property type="entry name" value="Prim_Pol"/>
    <property type="match status" value="1"/>
</dbReference>
<dbReference type="InterPro" id="IPR036390">
    <property type="entry name" value="WH_DNA-bd_sf"/>
</dbReference>
<dbReference type="SUPFAM" id="SSF56747">
    <property type="entry name" value="Prim-pol domain"/>
    <property type="match status" value="1"/>
</dbReference>
<dbReference type="Gene3D" id="3.30.2250.10">
    <property type="entry name" value="Bifunctional DNA primase/polymerase domain"/>
    <property type="match status" value="1"/>
</dbReference>
<gene>
    <name evidence="5" type="ORF">B9Q03_13185</name>
</gene>
<dbReference type="SMART" id="SM00943">
    <property type="entry name" value="Prim-Pol"/>
    <property type="match status" value="1"/>
</dbReference>
<evidence type="ECO:0000313" key="5">
    <source>
        <dbReference type="EMBL" id="PSN84170.1"/>
    </source>
</evidence>
<dbReference type="GO" id="GO:0016787">
    <property type="term" value="F:hydrolase activity"/>
    <property type="evidence" value="ECO:0007669"/>
    <property type="project" value="UniProtKB-KW"/>
</dbReference>
<reference evidence="5 6" key="1">
    <citation type="submission" date="2017-04" db="EMBL/GenBank/DDBJ databases">
        <title>Novel microbial lineages endemic to geothermal iron-oxide mats fill important gaps in the evolutionary history of Archaea.</title>
        <authorList>
            <person name="Jay Z.J."/>
            <person name="Beam J.P."/>
            <person name="Dlakic M."/>
            <person name="Rusch D.B."/>
            <person name="Kozubal M.A."/>
            <person name="Inskeep W.P."/>
        </authorList>
    </citation>
    <scope>NUCLEOTIDE SEQUENCE [LARGE SCALE GENOMIC DNA]</scope>
    <source>
        <strain evidence="5">OSP_D</strain>
    </source>
</reference>
<organism evidence="5 6">
    <name type="scientific">Candidatus Marsarchaeota G2 archaeon OSP_D</name>
    <dbReference type="NCBI Taxonomy" id="1978157"/>
    <lineage>
        <taxon>Archaea</taxon>
        <taxon>Candidatus Marsarchaeota</taxon>
        <taxon>Candidatus Marsarchaeota group 2</taxon>
    </lineage>
</organism>
<protein>
    <submittedName>
        <fullName evidence="5">DNA primase</fullName>
    </submittedName>
</protein>
<dbReference type="GO" id="GO:0005524">
    <property type="term" value="F:ATP binding"/>
    <property type="evidence" value="ECO:0007669"/>
    <property type="project" value="UniProtKB-KW"/>
</dbReference>
<dbReference type="Proteomes" id="UP000240322">
    <property type="component" value="Unassembled WGS sequence"/>
</dbReference>
<dbReference type="InterPro" id="IPR027417">
    <property type="entry name" value="P-loop_NTPase"/>
</dbReference>
<keyword evidence="1" id="KW-0547">Nucleotide-binding</keyword>
<dbReference type="InterPro" id="IPR051620">
    <property type="entry name" value="ORF904-like_C"/>
</dbReference>
<evidence type="ECO:0000256" key="2">
    <source>
        <dbReference type="ARBA" id="ARBA00022801"/>
    </source>
</evidence>
<dbReference type="PROSITE" id="PS51206">
    <property type="entry name" value="SF3_HELICASE_1"/>
    <property type="match status" value="1"/>
</dbReference>
<keyword evidence="3" id="KW-0067">ATP-binding</keyword>
<evidence type="ECO:0000313" key="6">
    <source>
        <dbReference type="Proteomes" id="UP000240322"/>
    </source>
</evidence>
<comment type="caution">
    <text evidence="5">The sequence shown here is derived from an EMBL/GenBank/DDBJ whole genome shotgun (WGS) entry which is preliminary data.</text>
</comment>